<feature type="domain" description="Protein kinase" evidence="1">
    <location>
        <begin position="124"/>
        <end position="364"/>
    </location>
</feature>
<organism evidence="2 3">
    <name type="scientific">Fusarium kuroshium</name>
    <dbReference type="NCBI Taxonomy" id="2010991"/>
    <lineage>
        <taxon>Eukaryota</taxon>
        <taxon>Fungi</taxon>
        <taxon>Dikarya</taxon>
        <taxon>Ascomycota</taxon>
        <taxon>Pezizomycotina</taxon>
        <taxon>Sordariomycetes</taxon>
        <taxon>Hypocreomycetidae</taxon>
        <taxon>Hypocreales</taxon>
        <taxon>Nectriaceae</taxon>
        <taxon>Fusarium</taxon>
        <taxon>Fusarium solani species complex</taxon>
    </lineage>
</organism>
<dbReference type="InterPro" id="IPR011009">
    <property type="entry name" value="Kinase-like_dom_sf"/>
</dbReference>
<evidence type="ECO:0000259" key="1">
    <source>
        <dbReference type="PROSITE" id="PS50011"/>
    </source>
</evidence>
<dbReference type="PROSITE" id="PS50011">
    <property type="entry name" value="PROTEIN_KINASE_DOM"/>
    <property type="match status" value="1"/>
</dbReference>
<dbReference type="Gene3D" id="1.10.510.10">
    <property type="entry name" value="Transferase(Phosphotransferase) domain 1"/>
    <property type="match status" value="1"/>
</dbReference>
<evidence type="ECO:0000313" key="2">
    <source>
        <dbReference type="EMBL" id="RMJ19236.1"/>
    </source>
</evidence>
<dbReference type="EMBL" id="NKUJ01000010">
    <property type="protein sequence ID" value="RMJ19236.1"/>
    <property type="molecule type" value="Genomic_DNA"/>
</dbReference>
<protein>
    <recommendedName>
        <fullName evidence="1">Protein kinase domain-containing protein</fullName>
    </recommendedName>
</protein>
<evidence type="ECO:0000313" key="3">
    <source>
        <dbReference type="Proteomes" id="UP000277212"/>
    </source>
</evidence>
<name>A0A3M2SNV5_9HYPO</name>
<dbReference type="AlphaFoldDB" id="A0A3M2SNV5"/>
<dbReference type="InterPro" id="IPR000719">
    <property type="entry name" value="Prot_kinase_dom"/>
</dbReference>
<proteinExistence type="predicted"/>
<dbReference type="Proteomes" id="UP000277212">
    <property type="component" value="Unassembled WGS sequence"/>
</dbReference>
<comment type="caution">
    <text evidence="2">The sequence shown here is derived from an EMBL/GenBank/DDBJ whole genome shotgun (WGS) entry which is preliminary data.</text>
</comment>
<dbReference type="SUPFAM" id="SSF56112">
    <property type="entry name" value="Protein kinase-like (PK-like)"/>
    <property type="match status" value="1"/>
</dbReference>
<dbReference type="STRING" id="2010991.A0A3M2SNV5"/>
<keyword evidence="3" id="KW-1185">Reference proteome</keyword>
<accession>A0A3M2SNV5</accession>
<dbReference type="GO" id="GO:0004672">
    <property type="term" value="F:protein kinase activity"/>
    <property type="evidence" value="ECO:0007669"/>
    <property type="project" value="InterPro"/>
</dbReference>
<gene>
    <name evidence="2" type="ORF">CDV36_001059</name>
</gene>
<dbReference type="OrthoDB" id="4062651at2759"/>
<reference evidence="2 3" key="1">
    <citation type="submission" date="2017-06" db="EMBL/GenBank/DDBJ databases">
        <title>Comparative genomic analysis of Ambrosia Fusariam Clade fungi.</title>
        <authorList>
            <person name="Stajich J.E."/>
            <person name="Carrillo J."/>
            <person name="Kijimoto T."/>
            <person name="Eskalen A."/>
            <person name="O'Donnell K."/>
            <person name="Kasson M."/>
        </authorList>
    </citation>
    <scope>NUCLEOTIDE SEQUENCE [LARGE SCALE GENOMIC DNA]</scope>
    <source>
        <strain evidence="2">UCR3666</strain>
    </source>
</reference>
<dbReference type="GO" id="GO:0005524">
    <property type="term" value="F:ATP binding"/>
    <property type="evidence" value="ECO:0007669"/>
    <property type="project" value="InterPro"/>
</dbReference>
<sequence>MSEMTEQEMMNNAFVEQICSSDGKGASIAFELRGTQIHVSIFPSNGSLTKDSRHLQPEDRPLQDHLIDALSRDSSGRPHAEHNVSQDEVLGAILKAGKPLFSQLTPKAPSCEPLTLHQILFAEILYFRLEGDSDPASVVPIEHEEAYNIGFFNRDTGQDFEEELDLCEDLPRYAPEDIVVKQVFMKGIKYVTAAVQVDGRDMFCKALGEPRQLRGCPEARELECLGKMLRAFPQQSSIRVPQLLGYVHDKDTKRILGFLRQWVPGQNLGDIYLAPIATEKKQKWISQIRESVQLLHEQGLVWGDAKPYNVVIDEKDDAWLIDFGGGFTAGWVDSQLVETIEGDEKALDRIAEFLGGNDDVVLIL</sequence>